<dbReference type="GO" id="GO:0015648">
    <property type="term" value="F:lipid-linked peptidoglycan transporter activity"/>
    <property type="evidence" value="ECO:0007669"/>
    <property type="project" value="TreeGrafter"/>
</dbReference>
<keyword evidence="10 21" id="KW-1133">Transmembrane helix</keyword>
<evidence type="ECO:0000256" key="7">
    <source>
        <dbReference type="ARBA" id="ARBA00022692"/>
    </source>
</evidence>
<keyword evidence="4" id="KW-0132">Cell division</keyword>
<proteinExistence type="inferred from homology"/>
<evidence type="ECO:0000256" key="17">
    <source>
        <dbReference type="ARBA" id="ARBA00041185"/>
    </source>
</evidence>
<comment type="pathway">
    <text evidence="2">Cell wall biogenesis; peptidoglycan biosynthesis.</text>
</comment>
<dbReference type="GO" id="GO:0008955">
    <property type="term" value="F:peptidoglycan glycosyltransferase activity"/>
    <property type="evidence" value="ECO:0007669"/>
    <property type="project" value="UniProtKB-EC"/>
</dbReference>
<feature type="transmembrane region" description="Helical" evidence="21">
    <location>
        <begin position="12"/>
        <end position="38"/>
    </location>
</feature>
<dbReference type="GO" id="GO:0051301">
    <property type="term" value="P:cell division"/>
    <property type="evidence" value="ECO:0007669"/>
    <property type="project" value="UniProtKB-KW"/>
</dbReference>
<evidence type="ECO:0000313" key="23">
    <source>
        <dbReference type="Proteomes" id="UP000229600"/>
    </source>
</evidence>
<dbReference type="PANTHER" id="PTHR30474">
    <property type="entry name" value="CELL CYCLE PROTEIN"/>
    <property type="match status" value="1"/>
</dbReference>
<evidence type="ECO:0000256" key="19">
    <source>
        <dbReference type="ARBA" id="ARBA00044770"/>
    </source>
</evidence>
<keyword evidence="12" id="KW-0131">Cell cycle</keyword>
<dbReference type="EC" id="2.4.99.28" evidence="19"/>
<evidence type="ECO:0000256" key="9">
    <source>
        <dbReference type="ARBA" id="ARBA00022984"/>
    </source>
</evidence>
<evidence type="ECO:0000256" key="2">
    <source>
        <dbReference type="ARBA" id="ARBA00004752"/>
    </source>
</evidence>
<evidence type="ECO:0000256" key="1">
    <source>
        <dbReference type="ARBA" id="ARBA00004651"/>
    </source>
</evidence>
<dbReference type="AlphaFoldDB" id="A0A2H0N548"/>
<accession>A0A2H0N548</accession>
<dbReference type="Proteomes" id="UP000229600">
    <property type="component" value="Unassembled WGS sequence"/>
</dbReference>
<evidence type="ECO:0000313" key="22">
    <source>
        <dbReference type="EMBL" id="PIR04030.1"/>
    </source>
</evidence>
<keyword evidence="13" id="KW-0961">Cell wall biogenesis/degradation</keyword>
<feature type="transmembrane region" description="Helical" evidence="21">
    <location>
        <begin position="145"/>
        <end position="163"/>
    </location>
</feature>
<keyword evidence="11 21" id="KW-0472">Membrane</keyword>
<feature type="transmembrane region" description="Helical" evidence="21">
    <location>
        <begin position="309"/>
        <end position="330"/>
    </location>
</feature>
<evidence type="ECO:0000256" key="15">
    <source>
        <dbReference type="ARBA" id="ARBA00033270"/>
    </source>
</evidence>
<comment type="subcellular location">
    <subcellularLocation>
        <location evidence="1">Cell membrane</location>
        <topology evidence="1">Multi-pass membrane protein</topology>
    </subcellularLocation>
</comment>
<evidence type="ECO:0000256" key="14">
    <source>
        <dbReference type="ARBA" id="ARBA00032370"/>
    </source>
</evidence>
<dbReference type="GO" id="GO:0008360">
    <property type="term" value="P:regulation of cell shape"/>
    <property type="evidence" value="ECO:0007669"/>
    <property type="project" value="UniProtKB-KW"/>
</dbReference>
<evidence type="ECO:0000256" key="10">
    <source>
        <dbReference type="ARBA" id="ARBA00022989"/>
    </source>
</evidence>
<feature type="transmembrane region" description="Helical" evidence="21">
    <location>
        <begin position="169"/>
        <end position="185"/>
    </location>
</feature>
<evidence type="ECO:0000256" key="5">
    <source>
        <dbReference type="ARBA" id="ARBA00022676"/>
    </source>
</evidence>
<dbReference type="EMBL" id="PCWN01000007">
    <property type="protein sequence ID" value="PIR04030.1"/>
    <property type="molecule type" value="Genomic_DNA"/>
</dbReference>
<keyword evidence="9" id="KW-0573">Peptidoglycan synthesis</keyword>
<name>A0A2H0N548_9BACT</name>
<gene>
    <name evidence="22" type="primary">ftsW</name>
    <name evidence="22" type="ORF">COV59_02490</name>
</gene>
<comment type="caution">
    <text evidence="22">The sequence shown here is derived from an EMBL/GenBank/DDBJ whole genome shotgun (WGS) entry which is preliminary data.</text>
</comment>
<evidence type="ECO:0000256" key="16">
    <source>
        <dbReference type="ARBA" id="ARBA00038053"/>
    </source>
</evidence>
<protein>
    <recommendedName>
        <fullName evidence="17">Probable peptidoglycan glycosyltransferase FtsW</fullName>
        <ecNumber evidence="19">2.4.99.28</ecNumber>
    </recommendedName>
    <alternativeName>
        <fullName evidence="18">Cell division protein FtsW</fullName>
    </alternativeName>
    <alternativeName>
        <fullName evidence="15">Cell wall polymerase</fullName>
    </alternativeName>
    <alternativeName>
        <fullName evidence="14">Peptidoglycan polymerase</fullName>
    </alternativeName>
</protein>
<feature type="transmembrane region" description="Helical" evidence="21">
    <location>
        <begin position="276"/>
        <end position="297"/>
    </location>
</feature>
<comment type="catalytic activity">
    <reaction evidence="20">
        <text>[GlcNAc-(1-&gt;4)-Mur2Ac(oyl-L-Ala-gamma-D-Glu-L-Lys-D-Ala-D-Ala)](n)-di-trans,octa-cis-undecaprenyl diphosphate + beta-D-GlcNAc-(1-&gt;4)-Mur2Ac(oyl-L-Ala-gamma-D-Glu-L-Lys-D-Ala-D-Ala)-di-trans,octa-cis-undecaprenyl diphosphate = [GlcNAc-(1-&gt;4)-Mur2Ac(oyl-L-Ala-gamma-D-Glu-L-Lys-D-Ala-D-Ala)](n+1)-di-trans,octa-cis-undecaprenyl diphosphate + di-trans,octa-cis-undecaprenyl diphosphate + H(+)</text>
        <dbReference type="Rhea" id="RHEA:23708"/>
        <dbReference type="Rhea" id="RHEA-COMP:9602"/>
        <dbReference type="Rhea" id="RHEA-COMP:9603"/>
        <dbReference type="ChEBI" id="CHEBI:15378"/>
        <dbReference type="ChEBI" id="CHEBI:58405"/>
        <dbReference type="ChEBI" id="CHEBI:60033"/>
        <dbReference type="ChEBI" id="CHEBI:78435"/>
        <dbReference type="EC" id="2.4.99.28"/>
    </reaction>
</comment>
<evidence type="ECO:0000256" key="21">
    <source>
        <dbReference type="SAM" id="Phobius"/>
    </source>
</evidence>
<organism evidence="22 23">
    <name type="scientific">Candidatus Magasanikbacteria bacterium CG11_big_fil_rev_8_21_14_0_20_39_34</name>
    <dbReference type="NCBI Taxonomy" id="1974653"/>
    <lineage>
        <taxon>Bacteria</taxon>
        <taxon>Candidatus Magasanikiibacteriota</taxon>
    </lineage>
</organism>
<evidence type="ECO:0000256" key="13">
    <source>
        <dbReference type="ARBA" id="ARBA00023316"/>
    </source>
</evidence>
<keyword evidence="6" id="KW-0808">Transferase</keyword>
<evidence type="ECO:0000256" key="4">
    <source>
        <dbReference type="ARBA" id="ARBA00022618"/>
    </source>
</evidence>
<feature type="transmembrane region" description="Helical" evidence="21">
    <location>
        <begin position="78"/>
        <end position="101"/>
    </location>
</feature>
<evidence type="ECO:0000256" key="6">
    <source>
        <dbReference type="ARBA" id="ARBA00022679"/>
    </source>
</evidence>
<sequence length="369" mass="40106">MTNSKQHKADHILLLYFVILLVVGLILLTSAGSAIGFARFGDNYFFIKRQLLYGVLPGLVAFFTLSKIEYTYFRKVMWVIFGLMVLSLLLVFIPGLGANFSKGAKSWLQVGSISLQPSEFAKLGLILFMSAFLEKQGRKIENFTHGFLVSLGIGMVPIVLIVLQPDVGTVFIIFSILFGLLYVGGAKISHMVALAAAGVGGFITMILIAPYRAARLTTFLHPELDPLGIGYHMNQALLAVGSGGLFGLGLGQSRQKFQYLPEVHADSIFAIFAEEMGFIFAVAFLVLLCVICFRGLMIAKHAKDDYGKLVVAGIVIWFMVQSLLNIGAMVNLLPLTGVPLPFVSHGGTALMMGMGALGIIMNISKYTHK</sequence>
<evidence type="ECO:0000256" key="20">
    <source>
        <dbReference type="ARBA" id="ARBA00049902"/>
    </source>
</evidence>
<evidence type="ECO:0000256" key="8">
    <source>
        <dbReference type="ARBA" id="ARBA00022960"/>
    </source>
</evidence>
<feature type="transmembrane region" description="Helical" evidence="21">
    <location>
        <begin position="342"/>
        <end position="363"/>
    </location>
</feature>
<dbReference type="Pfam" id="PF01098">
    <property type="entry name" value="FTSW_RODA_SPOVE"/>
    <property type="match status" value="1"/>
</dbReference>
<feature type="transmembrane region" description="Helical" evidence="21">
    <location>
        <begin position="113"/>
        <end position="133"/>
    </location>
</feature>
<feature type="transmembrane region" description="Helical" evidence="21">
    <location>
        <begin position="192"/>
        <end position="211"/>
    </location>
</feature>
<feature type="transmembrane region" description="Helical" evidence="21">
    <location>
        <begin position="50"/>
        <end position="66"/>
    </location>
</feature>
<evidence type="ECO:0000256" key="3">
    <source>
        <dbReference type="ARBA" id="ARBA00022475"/>
    </source>
</evidence>
<keyword evidence="5" id="KW-0328">Glycosyltransferase</keyword>
<dbReference type="NCBIfam" id="TIGR02614">
    <property type="entry name" value="ftsW"/>
    <property type="match status" value="1"/>
</dbReference>
<reference evidence="22 23" key="1">
    <citation type="submission" date="2017-09" db="EMBL/GenBank/DDBJ databases">
        <title>Depth-based differentiation of microbial function through sediment-hosted aquifers and enrichment of novel symbionts in the deep terrestrial subsurface.</title>
        <authorList>
            <person name="Probst A.J."/>
            <person name="Ladd B."/>
            <person name="Jarett J.K."/>
            <person name="Geller-Mcgrath D.E."/>
            <person name="Sieber C.M."/>
            <person name="Emerson J.B."/>
            <person name="Anantharaman K."/>
            <person name="Thomas B.C."/>
            <person name="Malmstrom R."/>
            <person name="Stieglmeier M."/>
            <person name="Klingl A."/>
            <person name="Woyke T."/>
            <person name="Ryan C.M."/>
            <person name="Banfield J.F."/>
        </authorList>
    </citation>
    <scope>NUCLEOTIDE SEQUENCE [LARGE SCALE GENOMIC DNA]</scope>
    <source>
        <strain evidence="22">CG11_big_fil_rev_8_21_14_0_20_39_34</strain>
    </source>
</reference>
<dbReference type="GO" id="GO:0009252">
    <property type="term" value="P:peptidoglycan biosynthetic process"/>
    <property type="evidence" value="ECO:0007669"/>
    <property type="project" value="UniProtKB-KW"/>
</dbReference>
<dbReference type="PANTHER" id="PTHR30474:SF2">
    <property type="entry name" value="PEPTIDOGLYCAN GLYCOSYLTRANSFERASE FTSW-RELATED"/>
    <property type="match status" value="1"/>
</dbReference>
<keyword evidence="3" id="KW-1003">Cell membrane</keyword>
<comment type="similarity">
    <text evidence="16">Belongs to the SEDS family. FtsW subfamily.</text>
</comment>
<dbReference type="InterPro" id="IPR001182">
    <property type="entry name" value="FtsW/RodA"/>
</dbReference>
<dbReference type="GO" id="GO:0071555">
    <property type="term" value="P:cell wall organization"/>
    <property type="evidence" value="ECO:0007669"/>
    <property type="project" value="UniProtKB-KW"/>
</dbReference>
<keyword evidence="8" id="KW-0133">Cell shape</keyword>
<evidence type="ECO:0000256" key="11">
    <source>
        <dbReference type="ARBA" id="ARBA00023136"/>
    </source>
</evidence>
<dbReference type="InterPro" id="IPR013437">
    <property type="entry name" value="FtsW"/>
</dbReference>
<dbReference type="GO" id="GO:0032153">
    <property type="term" value="C:cell division site"/>
    <property type="evidence" value="ECO:0007669"/>
    <property type="project" value="TreeGrafter"/>
</dbReference>
<keyword evidence="7 21" id="KW-0812">Transmembrane</keyword>
<evidence type="ECO:0000256" key="12">
    <source>
        <dbReference type="ARBA" id="ARBA00023306"/>
    </source>
</evidence>
<evidence type="ECO:0000256" key="18">
    <source>
        <dbReference type="ARBA" id="ARBA00041418"/>
    </source>
</evidence>
<dbReference type="GO" id="GO:0005886">
    <property type="term" value="C:plasma membrane"/>
    <property type="evidence" value="ECO:0007669"/>
    <property type="project" value="UniProtKB-SubCell"/>
</dbReference>